<feature type="chain" id="PRO_5043611385" evidence="1">
    <location>
        <begin position="34"/>
        <end position="200"/>
    </location>
</feature>
<evidence type="ECO:0000259" key="2">
    <source>
        <dbReference type="Pfam" id="PF07603"/>
    </source>
</evidence>
<protein>
    <submittedName>
        <fullName evidence="3">DUF1566 domain-containing protein</fullName>
    </submittedName>
</protein>
<dbReference type="Pfam" id="PF07603">
    <property type="entry name" value="Lcl_C"/>
    <property type="match status" value="1"/>
</dbReference>
<dbReference type="RefSeq" id="WP_303498159.1">
    <property type="nucleotide sequence ID" value="NZ_JAUOPU010000002.1"/>
</dbReference>
<dbReference type="PANTHER" id="PTHR35812:SF1">
    <property type="entry name" value="LIPOPROTEIN"/>
    <property type="match status" value="1"/>
</dbReference>
<comment type="caution">
    <text evidence="3">The sequence shown here is derived from an EMBL/GenBank/DDBJ whole genome shotgun (WGS) entry which is preliminary data.</text>
</comment>
<feature type="signal peptide" evidence="1">
    <location>
        <begin position="1"/>
        <end position="33"/>
    </location>
</feature>
<gene>
    <name evidence="3" type="ORF">Q4568_02690</name>
</gene>
<dbReference type="InterPro" id="IPR011460">
    <property type="entry name" value="Lcl_C"/>
</dbReference>
<reference evidence="3" key="1">
    <citation type="submission" date="2023-07" db="EMBL/GenBank/DDBJ databases">
        <title>Genome content predicts the carbon catabolic preferences of heterotrophic bacteria.</title>
        <authorList>
            <person name="Gralka M."/>
        </authorList>
    </citation>
    <scope>NUCLEOTIDE SEQUENCE</scope>
    <source>
        <strain evidence="3">G2M05</strain>
    </source>
</reference>
<evidence type="ECO:0000313" key="3">
    <source>
        <dbReference type="EMBL" id="MDO6541422.1"/>
    </source>
</evidence>
<name>A0AAW7XZA9_9GAMM</name>
<dbReference type="AlphaFoldDB" id="A0AAW7XZA9"/>
<sequence>MKKTVTKKTVIRKTISHTLITALFALTASSAIAATQECDINLTKSAPDVRFKDNKDGTVSDLRTDLVWRRCTLGQTWNQTNNICDGKPTGMYWQAALQRTEIINNDKSDPLHQLGGRQEWRLPNIKELLSLRESSCVSPALNKRFFPLNFDFLSIESTAWSSTPARASTGHVFTMGLADGLTTNFGSTDYKLGVILVSDK</sequence>
<dbReference type="EMBL" id="JAUOPU010000002">
    <property type="protein sequence ID" value="MDO6541422.1"/>
    <property type="molecule type" value="Genomic_DNA"/>
</dbReference>
<dbReference type="PANTHER" id="PTHR35812">
    <property type="entry name" value="LIPOPROTEIN"/>
    <property type="match status" value="1"/>
</dbReference>
<organism evidence="3 4">
    <name type="scientific">Photobacterium sanguinicancri</name>
    <dbReference type="NCBI Taxonomy" id="875932"/>
    <lineage>
        <taxon>Bacteria</taxon>
        <taxon>Pseudomonadati</taxon>
        <taxon>Pseudomonadota</taxon>
        <taxon>Gammaproteobacteria</taxon>
        <taxon>Vibrionales</taxon>
        <taxon>Vibrionaceae</taxon>
        <taxon>Photobacterium</taxon>
    </lineage>
</organism>
<dbReference type="Proteomes" id="UP001170624">
    <property type="component" value="Unassembled WGS sequence"/>
</dbReference>
<proteinExistence type="predicted"/>
<evidence type="ECO:0000313" key="4">
    <source>
        <dbReference type="Proteomes" id="UP001170624"/>
    </source>
</evidence>
<feature type="domain" description="Lcl C-terminal" evidence="2">
    <location>
        <begin position="57"/>
        <end position="182"/>
    </location>
</feature>
<evidence type="ECO:0000256" key="1">
    <source>
        <dbReference type="SAM" id="SignalP"/>
    </source>
</evidence>
<accession>A0AAW7XZA9</accession>
<keyword evidence="1" id="KW-0732">Signal</keyword>